<feature type="domain" description="Transcriptional repressor PaaX-like C-terminal" evidence="2">
    <location>
        <begin position="226"/>
        <end position="286"/>
    </location>
</feature>
<dbReference type="Gene3D" id="1.10.10.10">
    <property type="entry name" value="Winged helix-like DNA-binding domain superfamily/Winged helix DNA-binding domain"/>
    <property type="match status" value="1"/>
</dbReference>
<feature type="domain" description="Transcriptional repressor PaaX-like central Cas2-like" evidence="3">
    <location>
        <begin position="126"/>
        <end position="181"/>
    </location>
</feature>
<evidence type="ECO:0000259" key="1">
    <source>
        <dbReference type="Pfam" id="PF07848"/>
    </source>
</evidence>
<dbReference type="KEGG" id="mlj:MLAC_41850"/>
<dbReference type="Pfam" id="PF07848">
    <property type="entry name" value="PaaX"/>
    <property type="match status" value="1"/>
</dbReference>
<gene>
    <name evidence="4" type="ORF">MLAC_41850</name>
</gene>
<dbReference type="InterPro" id="IPR012906">
    <property type="entry name" value="PaaX-like_N"/>
</dbReference>
<dbReference type="Pfam" id="PF20803">
    <property type="entry name" value="PaaX_M"/>
    <property type="match status" value="1"/>
</dbReference>
<dbReference type="Proteomes" id="UP000466396">
    <property type="component" value="Chromosome"/>
</dbReference>
<dbReference type="PANTHER" id="PTHR30319:SF1">
    <property type="entry name" value="TRANSCRIPTIONAL REPRESSOR PAAX"/>
    <property type="match status" value="1"/>
</dbReference>
<accession>A0A7I7NSW4</accession>
<evidence type="ECO:0000313" key="5">
    <source>
        <dbReference type="Proteomes" id="UP000466396"/>
    </source>
</evidence>
<dbReference type="EMBL" id="AP022581">
    <property type="protein sequence ID" value="BBX98891.1"/>
    <property type="molecule type" value="Genomic_DNA"/>
</dbReference>
<keyword evidence="5" id="KW-1185">Reference proteome</keyword>
<name>A0A7I7NSW4_9MYCO</name>
<feature type="domain" description="Transcriptional repressor PaaX-like N-terminal" evidence="1">
    <location>
        <begin position="46"/>
        <end position="105"/>
    </location>
</feature>
<reference evidence="4 5" key="1">
    <citation type="journal article" date="2019" name="Emerg. Microbes Infect.">
        <title>Comprehensive subspecies identification of 175 nontuberculous mycobacteria species based on 7547 genomic profiles.</title>
        <authorList>
            <person name="Matsumoto Y."/>
            <person name="Kinjo T."/>
            <person name="Motooka D."/>
            <person name="Nabeya D."/>
            <person name="Jung N."/>
            <person name="Uechi K."/>
            <person name="Horii T."/>
            <person name="Iida T."/>
            <person name="Fujita J."/>
            <person name="Nakamura S."/>
        </authorList>
    </citation>
    <scope>NUCLEOTIDE SEQUENCE [LARGE SCALE GENOMIC DNA]</scope>
    <source>
        <strain evidence="4 5">JCM 15657</strain>
    </source>
</reference>
<protein>
    <submittedName>
        <fullName evidence="4">Uncharacterized protein</fullName>
    </submittedName>
</protein>
<dbReference type="InterPro" id="IPR048846">
    <property type="entry name" value="PaaX-like_central"/>
</dbReference>
<dbReference type="Gene3D" id="1.20.58.1460">
    <property type="match status" value="1"/>
</dbReference>
<dbReference type="AlphaFoldDB" id="A0A7I7NSW4"/>
<organism evidence="4 5">
    <name type="scientific">Mycobacterium lacus</name>
    <dbReference type="NCBI Taxonomy" id="169765"/>
    <lineage>
        <taxon>Bacteria</taxon>
        <taxon>Bacillati</taxon>
        <taxon>Actinomycetota</taxon>
        <taxon>Actinomycetes</taxon>
        <taxon>Mycobacteriales</taxon>
        <taxon>Mycobacteriaceae</taxon>
        <taxon>Mycobacterium</taxon>
    </lineage>
</organism>
<evidence type="ECO:0000259" key="3">
    <source>
        <dbReference type="Pfam" id="PF20803"/>
    </source>
</evidence>
<dbReference type="InterPro" id="IPR013225">
    <property type="entry name" value="PaaX_C"/>
</dbReference>
<dbReference type="GO" id="GO:0006351">
    <property type="term" value="P:DNA-templated transcription"/>
    <property type="evidence" value="ECO:0007669"/>
    <property type="project" value="TreeGrafter"/>
</dbReference>
<dbReference type="Gene3D" id="3.30.70.2650">
    <property type="match status" value="1"/>
</dbReference>
<evidence type="ECO:0000313" key="4">
    <source>
        <dbReference type="EMBL" id="BBX98891.1"/>
    </source>
</evidence>
<evidence type="ECO:0000259" key="2">
    <source>
        <dbReference type="Pfam" id="PF08223"/>
    </source>
</evidence>
<dbReference type="PANTHER" id="PTHR30319">
    <property type="entry name" value="PHENYLACETIC ACID REGULATOR-RELATED TRANSCRIPTIONAL REPRESSOR"/>
    <property type="match status" value="1"/>
</dbReference>
<sequence length="294" mass="32720">MHVSVTLLASRVNDLVIRMVVGEDTCVPAVPRSRVRDLIGNRPLSARSVLASALLGSDQARLTVGELVAVASLFGISDGAARTCLWRMVSNGELTGDGGSYALAGRLLERRQRVDEASRIDDAAAHKWDGTWELAIVSLDRRSAADRLELRKAATALHLAELREGVWIRPDNLDPQRLPISRAVLDRQCTHFHRAATDITADRVRTLFYLDGWEDDARVLIEAMNEALDSRARDDSSDSFTYAFALSIAVVRHLQLDPLLPVELIGDHWPGPMLRSTYHRFDDAFKRRMSGAFR</sequence>
<proteinExistence type="predicted"/>
<dbReference type="Pfam" id="PF08223">
    <property type="entry name" value="PaaX_C"/>
    <property type="match status" value="1"/>
</dbReference>
<dbReference type="InterPro" id="IPR036388">
    <property type="entry name" value="WH-like_DNA-bd_sf"/>
</dbReference>